<reference evidence="1" key="1">
    <citation type="submission" date="2025-08" db="UniProtKB">
        <authorList>
            <consortium name="Ensembl"/>
        </authorList>
    </citation>
    <scope>IDENTIFICATION</scope>
</reference>
<proteinExistence type="predicted"/>
<dbReference type="Ensembl" id="ENSCPRT00005012473.1">
    <property type="protein sequence ID" value="ENSCPRP00005010585.1"/>
    <property type="gene ID" value="ENSCPRG00005007554.1"/>
</dbReference>
<organism evidence="1 2">
    <name type="scientific">Crocodylus porosus</name>
    <name type="common">Saltwater crocodile</name>
    <name type="synonym">Estuarine crocodile</name>
    <dbReference type="NCBI Taxonomy" id="8502"/>
    <lineage>
        <taxon>Eukaryota</taxon>
        <taxon>Metazoa</taxon>
        <taxon>Chordata</taxon>
        <taxon>Craniata</taxon>
        <taxon>Vertebrata</taxon>
        <taxon>Euteleostomi</taxon>
        <taxon>Archelosauria</taxon>
        <taxon>Archosauria</taxon>
        <taxon>Crocodylia</taxon>
        <taxon>Longirostres</taxon>
        <taxon>Crocodylidae</taxon>
        <taxon>Crocodylus</taxon>
    </lineage>
</organism>
<reference evidence="1" key="2">
    <citation type="submission" date="2025-09" db="UniProtKB">
        <authorList>
            <consortium name="Ensembl"/>
        </authorList>
    </citation>
    <scope>IDENTIFICATION</scope>
</reference>
<dbReference type="AlphaFoldDB" id="A0A7M4EKW6"/>
<dbReference type="Proteomes" id="UP000594220">
    <property type="component" value="Unplaced"/>
</dbReference>
<accession>A0A7M4EKW6</accession>
<evidence type="ECO:0000313" key="1">
    <source>
        <dbReference type="Ensembl" id="ENSCPRP00005010585.1"/>
    </source>
</evidence>
<protein>
    <submittedName>
        <fullName evidence="1">Uncharacterized protein</fullName>
    </submittedName>
</protein>
<keyword evidence="2" id="KW-1185">Reference proteome</keyword>
<evidence type="ECO:0000313" key="2">
    <source>
        <dbReference type="Proteomes" id="UP000594220"/>
    </source>
</evidence>
<sequence length="209" mass="22204">MAAQQLPTGEGGKGRAGQDRKLPTSLFLLYLCCTPSPWLSLPLHLFPFSPRLAAFWLSPAINPGLMHPDEHACASCGISKEFETLQDTCHEQKNIPCTASGQHEALRAHCVQSSQWCSESPAAQSWHCLCHSSQDRCSLVLGHTASGSTGAACALRPGQFHGNKTWLSIQGLCVAPSQVLLALGPLVPSGWAGSMVIGPGLAFRDCVSC</sequence>
<name>A0A7M4EKW6_CROPO</name>